<comment type="caution">
    <text evidence="1">The sequence shown here is derived from an EMBL/GenBank/DDBJ whole genome shotgun (WGS) entry which is preliminary data.</text>
</comment>
<proteinExistence type="predicted"/>
<name>A0ABV1YJG5_9HYPH</name>
<dbReference type="InterPro" id="IPR012672">
    <property type="entry name" value="T3SS_YscX"/>
</dbReference>
<accession>A0ABV1YJG5</accession>
<reference evidence="1 2" key="1">
    <citation type="journal article" date="2024" name="Proc. Natl. Acad. Sci. U.S.A.">
        <title>The evolutionary genomics of adaptation to stress in wild rhizobium bacteria.</title>
        <authorList>
            <person name="Kehlet-Delgado H."/>
            <person name="Montoya A.P."/>
            <person name="Jensen K.T."/>
            <person name="Wendlandt C.E."/>
            <person name="Dexheimer C."/>
            <person name="Roberts M."/>
            <person name="Torres Martinez L."/>
            <person name="Friesen M.L."/>
            <person name="Griffitts J.S."/>
            <person name="Porter S.S."/>
        </authorList>
    </citation>
    <scope>NUCLEOTIDE SEQUENCE [LARGE SCALE GENOMIC DNA]</scope>
    <source>
        <strain evidence="1 2">M0729</strain>
    </source>
</reference>
<keyword evidence="2" id="KW-1185">Reference proteome</keyword>
<organism evidence="1 2">
    <name type="scientific">Mesorhizobium opportunistum</name>
    <dbReference type="NCBI Taxonomy" id="593909"/>
    <lineage>
        <taxon>Bacteria</taxon>
        <taxon>Pseudomonadati</taxon>
        <taxon>Pseudomonadota</taxon>
        <taxon>Alphaproteobacteria</taxon>
        <taxon>Hyphomicrobiales</taxon>
        <taxon>Phyllobacteriaceae</taxon>
        <taxon>Mesorhizobium</taxon>
    </lineage>
</organism>
<dbReference type="RefSeq" id="WP_352657448.1">
    <property type="nucleotide sequence ID" value="NZ_JAMYMY010000033.1"/>
</dbReference>
<dbReference type="Pfam" id="PF09474">
    <property type="entry name" value="Type_III_YscX"/>
    <property type="match status" value="1"/>
</dbReference>
<protein>
    <submittedName>
        <fullName evidence="1">Uncharacterized protein</fullName>
    </submittedName>
</protein>
<dbReference type="EMBL" id="JAMYPJ010000030">
    <property type="protein sequence ID" value="MER8935277.1"/>
    <property type="molecule type" value="Genomic_DNA"/>
</dbReference>
<sequence>MNKINFDNLNYSTSTARGSAELRPTRLDFGGLIQTELVALLEAVRKPVVDTRPASQFDLLYDAPTVDDLMMAAFAPPIANPGVLDSPTYATTLKAAHASLGDLAAQAQDSDCAVYRDARSVLDQELADRVLFESACRALMRG</sequence>
<evidence type="ECO:0000313" key="2">
    <source>
        <dbReference type="Proteomes" id="UP001464387"/>
    </source>
</evidence>
<gene>
    <name evidence="1" type="ORF">NKI33_20180</name>
</gene>
<evidence type="ECO:0000313" key="1">
    <source>
        <dbReference type="EMBL" id="MER8935277.1"/>
    </source>
</evidence>
<dbReference type="Proteomes" id="UP001464387">
    <property type="component" value="Unassembled WGS sequence"/>
</dbReference>